<protein>
    <submittedName>
        <fullName evidence="2">Uncharacterized protein</fullName>
    </submittedName>
</protein>
<dbReference type="Proteomes" id="UP001176941">
    <property type="component" value="Chromosome 23"/>
</dbReference>
<name>A0ABN8YSF2_RANTA</name>
<organism evidence="2 3">
    <name type="scientific">Rangifer tarandus platyrhynchus</name>
    <name type="common">Svalbard reindeer</name>
    <dbReference type="NCBI Taxonomy" id="3082113"/>
    <lineage>
        <taxon>Eukaryota</taxon>
        <taxon>Metazoa</taxon>
        <taxon>Chordata</taxon>
        <taxon>Craniata</taxon>
        <taxon>Vertebrata</taxon>
        <taxon>Euteleostomi</taxon>
        <taxon>Mammalia</taxon>
        <taxon>Eutheria</taxon>
        <taxon>Laurasiatheria</taxon>
        <taxon>Artiodactyla</taxon>
        <taxon>Ruminantia</taxon>
        <taxon>Pecora</taxon>
        <taxon>Cervidae</taxon>
        <taxon>Odocoileinae</taxon>
        <taxon>Rangifer</taxon>
    </lineage>
</organism>
<reference evidence="2" key="1">
    <citation type="submission" date="2023-04" db="EMBL/GenBank/DDBJ databases">
        <authorList>
            <consortium name="ELIXIR-Norway"/>
        </authorList>
    </citation>
    <scope>NUCLEOTIDE SEQUENCE [LARGE SCALE GENOMIC DNA]</scope>
</reference>
<feature type="region of interest" description="Disordered" evidence="1">
    <location>
        <begin position="35"/>
        <end position="216"/>
    </location>
</feature>
<sequence>MQKQGLPGSARDEDSFELLMPGTDLDVGVRALGPECVGTGSSPQRLPKGPWAVGPAWGAEEKPGGYRQLGPREQGAASGRPLSLRPQGGGWGGPRGGGSRLLPSPHRQRARVWLVPRSPAPRPLSAREQPWGWTPTATGERGLGPGPRPSQTPDTGESGPGAAGSGGAKPRGYSGPPRGCRGSGSIRIERTSVSASPSAAARSAGCIVEESNPKGL</sequence>
<feature type="compositionally biased region" description="Low complexity" evidence="1">
    <location>
        <begin position="170"/>
        <end position="185"/>
    </location>
</feature>
<evidence type="ECO:0000256" key="1">
    <source>
        <dbReference type="SAM" id="MobiDB-lite"/>
    </source>
</evidence>
<keyword evidence="3" id="KW-1185">Reference proteome</keyword>
<feature type="compositionally biased region" description="Gly residues" evidence="1">
    <location>
        <begin position="87"/>
        <end position="99"/>
    </location>
</feature>
<evidence type="ECO:0000313" key="3">
    <source>
        <dbReference type="Proteomes" id="UP001176941"/>
    </source>
</evidence>
<accession>A0ABN8YSF2</accession>
<dbReference type="EMBL" id="OX459959">
    <property type="protein sequence ID" value="CAI9164449.1"/>
    <property type="molecule type" value="Genomic_DNA"/>
</dbReference>
<feature type="compositionally biased region" description="Gly residues" evidence="1">
    <location>
        <begin position="158"/>
        <end position="169"/>
    </location>
</feature>
<gene>
    <name evidence="2" type="ORF">MRATA1EN1_LOCUS13411</name>
</gene>
<evidence type="ECO:0000313" key="2">
    <source>
        <dbReference type="EMBL" id="CAI9164449.1"/>
    </source>
</evidence>
<proteinExistence type="predicted"/>
<feature type="compositionally biased region" description="Low complexity" evidence="1">
    <location>
        <begin position="192"/>
        <end position="204"/>
    </location>
</feature>